<evidence type="ECO:0000256" key="1">
    <source>
        <dbReference type="ARBA" id="ARBA00004443"/>
    </source>
</evidence>
<keyword evidence="6 9" id="KW-0249">Electron transport</keyword>
<sequence>MVLGTDGLSLARYISQSPVLMRFIRPVANAYARAAGYRQLGLKYDDLIIEENKTVQKAISRMGERESYDRAFRLRQAVQQSILHRDLPKDKWVTKEEDIRYLTPYIKEISDEEAERSAWDTIKVKKGGH</sequence>
<dbReference type="GO" id="GO:0006122">
    <property type="term" value="P:mitochondrial electron transport, ubiquinol to cytochrome c"/>
    <property type="evidence" value="ECO:0007669"/>
    <property type="project" value="InterPro"/>
</dbReference>
<evidence type="ECO:0000256" key="7">
    <source>
        <dbReference type="ARBA" id="ARBA00023128"/>
    </source>
</evidence>
<evidence type="ECO:0000313" key="11">
    <source>
        <dbReference type="Proteomes" id="UP000245884"/>
    </source>
</evidence>
<comment type="function">
    <text evidence="9">Component of the ubiquinol-cytochrome c oxidoreductase, a multisubunit transmembrane complex that is part of the mitochondrial electron transport chain which drives oxidative phosphorylation.</text>
</comment>
<dbReference type="InterPro" id="IPR036544">
    <property type="entry name" value="QCR7_sf"/>
</dbReference>
<evidence type="ECO:0000256" key="5">
    <source>
        <dbReference type="ARBA" id="ARBA00022792"/>
    </source>
</evidence>
<dbReference type="PANTHER" id="PTHR12022:SF0">
    <property type="entry name" value="CYTOCHROME B-C1 COMPLEX SUBUNIT 7"/>
    <property type="match status" value="1"/>
</dbReference>
<keyword evidence="7 9" id="KW-0496">Mitochondrion</keyword>
<keyword evidence="3 9" id="KW-0813">Transport</keyword>
<dbReference type="STRING" id="1569628.A0A316UJK2"/>
<dbReference type="FunFam" id="1.10.1090.10:FF:000001">
    <property type="entry name" value="Cytochrome b-c1 complex subunit 7"/>
    <property type="match status" value="1"/>
</dbReference>
<keyword evidence="11" id="KW-1185">Reference proteome</keyword>
<keyword evidence="5 9" id="KW-0999">Mitochondrion inner membrane</keyword>
<dbReference type="Gene3D" id="1.10.1090.10">
    <property type="entry name" value="Cytochrome b-c1 complex subunit 7"/>
    <property type="match status" value="1"/>
</dbReference>
<dbReference type="PANTHER" id="PTHR12022">
    <property type="entry name" value="UBIQUINOL-CYTOCHROME C REDUCTASE COMPLEX 14 KD PROTEIN"/>
    <property type="match status" value="1"/>
</dbReference>
<evidence type="ECO:0000256" key="8">
    <source>
        <dbReference type="ARBA" id="ARBA00023136"/>
    </source>
</evidence>
<accession>A0A316UJK2</accession>
<evidence type="ECO:0000256" key="4">
    <source>
        <dbReference type="ARBA" id="ARBA00022660"/>
    </source>
</evidence>
<dbReference type="GeneID" id="37028975"/>
<proteinExistence type="inferred from homology"/>
<dbReference type="InterPro" id="IPR003197">
    <property type="entry name" value="QCR7"/>
</dbReference>
<evidence type="ECO:0000256" key="6">
    <source>
        <dbReference type="ARBA" id="ARBA00022982"/>
    </source>
</evidence>
<comment type="subcellular location">
    <subcellularLocation>
        <location evidence="1">Mitochondrion inner membrane</location>
        <topology evidence="1">Peripheral membrane protein</topology>
        <orientation evidence="1">Matrix side</orientation>
    </subcellularLocation>
</comment>
<dbReference type="GO" id="GO:0005743">
    <property type="term" value="C:mitochondrial inner membrane"/>
    <property type="evidence" value="ECO:0007669"/>
    <property type="project" value="UniProtKB-SubCell"/>
</dbReference>
<dbReference type="EMBL" id="KZ819680">
    <property type="protein sequence ID" value="PWN24521.1"/>
    <property type="molecule type" value="Genomic_DNA"/>
</dbReference>
<evidence type="ECO:0000256" key="3">
    <source>
        <dbReference type="ARBA" id="ARBA00022448"/>
    </source>
</evidence>
<dbReference type="RefSeq" id="XP_025359133.1">
    <property type="nucleotide sequence ID" value="XM_025507152.1"/>
</dbReference>
<comment type="similarity">
    <text evidence="2 9">Belongs to the UQCRB/QCR7 family.</text>
</comment>
<evidence type="ECO:0000256" key="9">
    <source>
        <dbReference type="PIRNR" id="PIRNR000022"/>
    </source>
</evidence>
<keyword evidence="8 9" id="KW-0472">Membrane</keyword>
<evidence type="ECO:0000313" key="10">
    <source>
        <dbReference type="EMBL" id="PWN24521.1"/>
    </source>
</evidence>
<evidence type="ECO:0000256" key="2">
    <source>
        <dbReference type="ARBA" id="ARBA00008554"/>
    </source>
</evidence>
<dbReference type="AlphaFoldDB" id="A0A316UJK2"/>
<dbReference type="OrthoDB" id="425749at2759"/>
<dbReference type="SUPFAM" id="SSF81524">
    <property type="entry name" value="14 kDa protein of cytochrome bc1 complex (Ubiquinol-cytochrome c reductase)"/>
    <property type="match status" value="1"/>
</dbReference>
<name>A0A316UJK2_9BASI</name>
<reference evidence="10 11" key="1">
    <citation type="journal article" date="2018" name="Mol. Biol. Evol.">
        <title>Broad Genomic Sampling Reveals a Smut Pathogenic Ancestry of the Fungal Clade Ustilaginomycotina.</title>
        <authorList>
            <person name="Kijpornyongpan T."/>
            <person name="Mondo S.J."/>
            <person name="Barry K."/>
            <person name="Sandor L."/>
            <person name="Lee J."/>
            <person name="Lipzen A."/>
            <person name="Pangilinan J."/>
            <person name="LaButti K."/>
            <person name="Hainaut M."/>
            <person name="Henrissat B."/>
            <person name="Grigoriev I.V."/>
            <person name="Spatafora J.W."/>
            <person name="Aime M.C."/>
        </authorList>
    </citation>
    <scope>NUCLEOTIDE SEQUENCE [LARGE SCALE GENOMIC DNA]</scope>
    <source>
        <strain evidence="10 11">MCA 5214</strain>
    </source>
</reference>
<dbReference type="GO" id="GO:0045275">
    <property type="term" value="C:respiratory chain complex III"/>
    <property type="evidence" value="ECO:0007669"/>
    <property type="project" value="InterPro"/>
</dbReference>
<keyword evidence="4 9" id="KW-0679">Respiratory chain</keyword>
<gene>
    <name evidence="10" type="ORF">BDZ90DRAFT_234804</name>
</gene>
<dbReference type="PIRSF" id="PIRSF000022">
    <property type="entry name" value="Bc1_14K"/>
    <property type="match status" value="1"/>
</dbReference>
<protein>
    <recommendedName>
        <fullName evidence="9">Cytochrome b-c1 complex subunit 7</fullName>
    </recommendedName>
</protein>
<dbReference type="Pfam" id="PF02271">
    <property type="entry name" value="UCR_14kD"/>
    <property type="match status" value="1"/>
</dbReference>
<organism evidence="10 11">
    <name type="scientific">Jaminaea rosea</name>
    <dbReference type="NCBI Taxonomy" id="1569628"/>
    <lineage>
        <taxon>Eukaryota</taxon>
        <taxon>Fungi</taxon>
        <taxon>Dikarya</taxon>
        <taxon>Basidiomycota</taxon>
        <taxon>Ustilaginomycotina</taxon>
        <taxon>Exobasidiomycetes</taxon>
        <taxon>Microstromatales</taxon>
        <taxon>Microstromatales incertae sedis</taxon>
        <taxon>Jaminaea</taxon>
    </lineage>
</organism>
<dbReference type="Proteomes" id="UP000245884">
    <property type="component" value="Unassembled WGS sequence"/>
</dbReference>